<sequence>MLVYQGPTRLRYLGQLNKRLRDIQSVLKCKRCGSRGELVMTIPCYLIDQERKTPNPISSLSLSGPPLWRWL</sequence>
<evidence type="ECO:0000313" key="1">
    <source>
        <dbReference type="EMBL" id="RWR08544.1"/>
    </source>
</evidence>
<proteinExistence type="predicted"/>
<dbReference type="EMBL" id="SAUW01000017">
    <property type="protein sequence ID" value="RWR08544.1"/>
    <property type="molecule type" value="Genomic_DNA"/>
</dbReference>
<reference evidence="1 2" key="1">
    <citation type="submission" date="2019-01" db="EMBL/GenBank/DDBJ databases">
        <title>Sinorhodobacter populi sp. nov. isolated from the symptomatic bark tissue of Populus euramericana canker.</title>
        <authorList>
            <person name="Xu G."/>
        </authorList>
    </citation>
    <scope>NUCLEOTIDE SEQUENCE [LARGE SCALE GENOMIC DNA]</scope>
    <source>
        <strain evidence="1 2">2D-5</strain>
    </source>
</reference>
<dbReference type="Proteomes" id="UP000285710">
    <property type="component" value="Unassembled WGS sequence"/>
</dbReference>
<keyword evidence="2" id="KW-1185">Reference proteome</keyword>
<name>A0A443IQW7_9RHOB</name>
<gene>
    <name evidence="1" type="ORF">D2T33_15730</name>
</gene>
<dbReference type="RefSeq" id="WP_128270402.1">
    <property type="nucleotide sequence ID" value="NZ_SAUW01000017.1"/>
</dbReference>
<dbReference type="AlphaFoldDB" id="A0A443IQW7"/>
<comment type="caution">
    <text evidence="1">The sequence shown here is derived from an EMBL/GenBank/DDBJ whole genome shotgun (WGS) entry which is preliminary data.</text>
</comment>
<accession>A0A443IQW7</accession>
<evidence type="ECO:0000313" key="2">
    <source>
        <dbReference type="Proteomes" id="UP000285710"/>
    </source>
</evidence>
<protein>
    <submittedName>
        <fullName evidence="1">Uncharacterized protein</fullName>
    </submittedName>
</protein>
<reference evidence="1 2" key="2">
    <citation type="submission" date="2019-01" db="EMBL/GenBank/DDBJ databases">
        <authorList>
            <person name="Li Y."/>
        </authorList>
    </citation>
    <scope>NUCLEOTIDE SEQUENCE [LARGE SCALE GENOMIC DNA]</scope>
    <source>
        <strain evidence="1 2">2D-5</strain>
    </source>
</reference>
<organism evidence="1 2">
    <name type="scientific">Paenirhodobacter populi</name>
    <dbReference type="NCBI Taxonomy" id="2306993"/>
    <lineage>
        <taxon>Bacteria</taxon>
        <taxon>Pseudomonadati</taxon>
        <taxon>Pseudomonadota</taxon>
        <taxon>Alphaproteobacteria</taxon>
        <taxon>Rhodobacterales</taxon>
        <taxon>Rhodobacter group</taxon>
        <taxon>Paenirhodobacter</taxon>
    </lineage>
</organism>